<accession>A0A8B7XUS5</accession>
<evidence type="ECO:0000256" key="1">
    <source>
        <dbReference type="ARBA" id="ARBA00004607"/>
    </source>
</evidence>
<dbReference type="RefSeq" id="XP_022083770.1">
    <property type="nucleotide sequence ID" value="XM_022228078.1"/>
</dbReference>
<dbReference type="CDD" id="cd22959">
    <property type="entry name" value="DD_C11orf49"/>
    <property type="match status" value="1"/>
</dbReference>
<keyword evidence="2" id="KW-0963">Cytoplasm</keyword>
<dbReference type="Proteomes" id="UP000694845">
    <property type="component" value="Unplaced"/>
</dbReference>
<dbReference type="PANTHER" id="PTHR34252">
    <property type="entry name" value="UPF0705 PROTEIN C11ORF49"/>
    <property type="match status" value="1"/>
</dbReference>
<proteinExistence type="inferred from homology"/>
<protein>
    <recommendedName>
        <fullName evidence="7">Centriolar satellite-associated tubulin polyglutamylase complex regulator 1</fullName>
    </recommendedName>
</protein>
<dbReference type="OMA" id="KATPHNR"/>
<dbReference type="CTD" id="423188"/>
<evidence type="ECO:0000256" key="4">
    <source>
        <dbReference type="ARBA" id="ARBA00022701"/>
    </source>
</evidence>
<comment type="function">
    <text evidence="8">Regulator of the tubulin polyglutamylase complex (TPGC) that controls cytoskeletal organization, nuclear shape, and cilium disassembly by balancing microtubule and actin assembly. Regulates the assembly and stability of the TPGC and thereby modulates polyglutamylation of the microtubule, which antagonizes MAP4 binding.</text>
</comment>
<evidence type="ECO:0000256" key="6">
    <source>
        <dbReference type="ARBA" id="ARBA00033750"/>
    </source>
</evidence>
<evidence type="ECO:0000313" key="10">
    <source>
        <dbReference type="Proteomes" id="UP000694845"/>
    </source>
</evidence>
<evidence type="ECO:0000256" key="9">
    <source>
        <dbReference type="SAM" id="MobiDB-lite"/>
    </source>
</evidence>
<keyword evidence="4" id="KW-0493">Microtubule</keyword>
<comment type="similarity">
    <text evidence="6">Belongs to the CSTPP1 family.</text>
</comment>
<dbReference type="GO" id="GO:0005874">
    <property type="term" value="C:microtubule"/>
    <property type="evidence" value="ECO:0007669"/>
    <property type="project" value="UniProtKB-KW"/>
</dbReference>
<evidence type="ECO:0000256" key="7">
    <source>
        <dbReference type="ARBA" id="ARBA00033769"/>
    </source>
</evidence>
<keyword evidence="10" id="KW-1185">Reference proteome</keyword>
<dbReference type="GO" id="GO:0034451">
    <property type="term" value="C:centriolar satellite"/>
    <property type="evidence" value="ECO:0007669"/>
    <property type="project" value="UniProtKB-SubCell"/>
</dbReference>
<reference evidence="11" key="1">
    <citation type="submission" date="2025-08" db="UniProtKB">
        <authorList>
            <consortium name="RefSeq"/>
        </authorList>
    </citation>
    <scope>IDENTIFICATION</scope>
</reference>
<evidence type="ECO:0000256" key="8">
    <source>
        <dbReference type="ARBA" id="ARBA00045673"/>
    </source>
</evidence>
<dbReference type="PANTHER" id="PTHR34252:SF1">
    <property type="entry name" value="CENTRIOLAR SATELLITE-ASSOCIATED TUBULIN POLYGLUTAMYLASE COMPLEX REGULATOR 1"/>
    <property type="match status" value="1"/>
</dbReference>
<comment type="subcellular location">
    <subcellularLocation>
        <location evidence="1">Cytoplasm</location>
        <location evidence="1">Cytoskeleton</location>
        <location evidence="1">Microtubule organizing center</location>
        <location evidence="1">Centrosome</location>
        <location evidence="1">Centriolar satellite</location>
    </subcellularLocation>
</comment>
<keyword evidence="5" id="KW-0206">Cytoskeleton</keyword>
<gene>
    <name evidence="11" type="primary">LOC110975525</name>
</gene>
<evidence type="ECO:0000313" key="11">
    <source>
        <dbReference type="RefSeq" id="XP_022083770.1"/>
    </source>
</evidence>
<dbReference type="InterPro" id="IPR038968">
    <property type="entry name" value="CSTPP1"/>
</dbReference>
<organism evidence="10 11">
    <name type="scientific">Acanthaster planci</name>
    <name type="common">Crown-of-thorns starfish</name>
    <dbReference type="NCBI Taxonomy" id="133434"/>
    <lineage>
        <taxon>Eukaryota</taxon>
        <taxon>Metazoa</taxon>
        <taxon>Echinodermata</taxon>
        <taxon>Eleutherozoa</taxon>
        <taxon>Asterozoa</taxon>
        <taxon>Asteroidea</taxon>
        <taxon>Valvatacea</taxon>
        <taxon>Valvatida</taxon>
        <taxon>Acanthasteridae</taxon>
        <taxon>Acanthaster</taxon>
    </lineage>
</organism>
<sequence length="288" mass="32969">MNVDRFSMSAEEYLASQHVLHYLADAVSQLMEHKEDNPKVNPARFLQDYFVSVQQGNHTLFREYDFVQATPHNRASFVRIFWKCFRHIGENGDLLNVREYHSLLCLLCPDFPFHLVQQTARIIFMEDAMDSLTSFADFLYAFQVQFYYEDFLQVCFSIYNRLISSAQSPREAVYIPSETSPRQEKKQPRPLDQAAPEGVDCRLFLEAVAKECSDAAYSHPPMACLRELLNSAPRVSFYGFLMGLAKSQVINDAIEMLPAKGSLYEESDQDLTSAVAKVRLPSSGTDDR</sequence>
<feature type="region of interest" description="Disordered" evidence="9">
    <location>
        <begin position="174"/>
        <end position="194"/>
    </location>
</feature>
<evidence type="ECO:0000256" key="3">
    <source>
        <dbReference type="ARBA" id="ARBA00022553"/>
    </source>
</evidence>
<name>A0A8B7XUS5_ACAPL</name>
<keyword evidence="3" id="KW-0597">Phosphoprotein</keyword>
<dbReference type="OrthoDB" id="197906at2759"/>
<dbReference type="GeneID" id="110975525"/>
<dbReference type="KEGG" id="aplc:110975525"/>
<evidence type="ECO:0000256" key="5">
    <source>
        <dbReference type="ARBA" id="ARBA00023212"/>
    </source>
</evidence>
<dbReference type="AlphaFoldDB" id="A0A8B7XUS5"/>
<evidence type="ECO:0000256" key="2">
    <source>
        <dbReference type="ARBA" id="ARBA00022490"/>
    </source>
</evidence>